<dbReference type="GO" id="GO:0016747">
    <property type="term" value="F:acyltransferase activity, transferring groups other than amino-acyl groups"/>
    <property type="evidence" value="ECO:0007669"/>
    <property type="project" value="InterPro"/>
</dbReference>
<reference evidence="2 3" key="1">
    <citation type="submission" date="2015-11" db="EMBL/GenBank/DDBJ databases">
        <title>Genomic analysis of 38 Legionella species identifies large and diverse effector repertoires.</title>
        <authorList>
            <person name="Burstein D."/>
            <person name="Amaro F."/>
            <person name="Zusman T."/>
            <person name="Lifshitz Z."/>
            <person name="Cohen O."/>
            <person name="Gilbert J.A."/>
            <person name="Pupko T."/>
            <person name="Shuman H.A."/>
            <person name="Segal G."/>
        </authorList>
    </citation>
    <scope>NUCLEOTIDE SEQUENCE [LARGE SCALE GENOMIC DNA]</scope>
    <source>
        <strain evidence="2 3">ATCC 43878</strain>
    </source>
</reference>
<protein>
    <submittedName>
        <fullName evidence="2">N-Acyltransferase (NAT)</fullName>
    </submittedName>
</protein>
<sequence length="181" mass="21274">MRERRMSDKNAKIRVMAKDDLLQVLSWRNHPEIRRFMYTTHEIEAAEHFAWFERESNNKNKILLIFEYNQIPSGFVSFNILQSGSTAEWGFYIAPDAPKGTGTALGHAALDYCFDELGLHKLMGHVLEFNEKSINFHQKLGFLQEGVFREHYFDGLVYQDVIYFGLLQQEWVAKERINHDN</sequence>
<dbReference type="InterPro" id="IPR020036">
    <property type="entry name" value="PseH"/>
</dbReference>
<dbReference type="Pfam" id="PF13302">
    <property type="entry name" value="Acetyltransf_3"/>
    <property type="match status" value="1"/>
</dbReference>
<dbReference type="PATRIC" id="fig|29422.6.peg.2083"/>
<dbReference type="InterPro" id="IPR000182">
    <property type="entry name" value="GNAT_dom"/>
</dbReference>
<dbReference type="PANTHER" id="PTHR43415">
    <property type="entry name" value="SPERMIDINE N(1)-ACETYLTRANSFERASE"/>
    <property type="match status" value="1"/>
</dbReference>
<evidence type="ECO:0000259" key="1">
    <source>
        <dbReference type="PROSITE" id="PS51186"/>
    </source>
</evidence>
<dbReference type="Proteomes" id="UP000054742">
    <property type="component" value="Unassembled WGS sequence"/>
</dbReference>
<dbReference type="NCBIfam" id="TIGR03585">
    <property type="entry name" value="PseH"/>
    <property type="match status" value="1"/>
</dbReference>
<dbReference type="PROSITE" id="PS51186">
    <property type="entry name" value="GNAT"/>
    <property type="match status" value="1"/>
</dbReference>
<proteinExistence type="predicted"/>
<dbReference type="AlphaFoldDB" id="A0A0W0SE54"/>
<dbReference type="PANTHER" id="PTHR43415:SF3">
    <property type="entry name" value="GNAT-FAMILY ACETYLTRANSFERASE"/>
    <property type="match status" value="1"/>
</dbReference>
<dbReference type="InterPro" id="IPR016181">
    <property type="entry name" value="Acyl_CoA_acyltransferase"/>
</dbReference>
<evidence type="ECO:0000313" key="2">
    <source>
        <dbReference type="EMBL" id="KTC81433.1"/>
    </source>
</evidence>
<name>A0A0W0SE54_9GAMM</name>
<evidence type="ECO:0000313" key="3">
    <source>
        <dbReference type="Proteomes" id="UP000054742"/>
    </source>
</evidence>
<keyword evidence="3" id="KW-1185">Reference proteome</keyword>
<comment type="caution">
    <text evidence="2">The sequence shown here is derived from an EMBL/GenBank/DDBJ whole genome shotgun (WGS) entry which is preliminary data.</text>
</comment>
<feature type="domain" description="N-acetyltransferase" evidence="1">
    <location>
        <begin position="11"/>
        <end position="163"/>
    </location>
</feature>
<dbReference type="STRING" id="29422.Lbru_1953"/>
<organism evidence="2 3">
    <name type="scientific">Legionella brunensis</name>
    <dbReference type="NCBI Taxonomy" id="29422"/>
    <lineage>
        <taxon>Bacteria</taxon>
        <taxon>Pseudomonadati</taxon>
        <taxon>Pseudomonadota</taxon>
        <taxon>Gammaproteobacteria</taxon>
        <taxon>Legionellales</taxon>
        <taxon>Legionellaceae</taxon>
        <taxon>Legionella</taxon>
    </lineage>
</organism>
<dbReference type="EMBL" id="LNXV01000029">
    <property type="protein sequence ID" value="KTC81433.1"/>
    <property type="molecule type" value="Genomic_DNA"/>
</dbReference>
<keyword evidence="2" id="KW-0808">Transferase</keyword>
<dbReference type="Gene3D" id="3.40.630.30">
    <property type="match status" value="1"/>
</dbReference>
<keyword evidence="2" id="KW-0012">Acyltransferase</keyword>
<dbReference type="SUPFAM" id="SSF55729">
    <property type="entry name" value="Acyl-CoA N-acyltransferases (Nat)"/>
    <property type="match status" value="1"/>
</dbReference>
<accession>A0A0W0SE54</accession>
<gene>
    <name evidence="2" type="ORF">Lbru_1953</name>
</gene>